<keyword evidence="3" id="KW-1015">Disulfide bond</keyword>
<dbReference type="InterPro" id="IPR000866">
    <property type="entry name" value="AhpC/TSA"/>
</dbReference>
<dbReference type="PROSITE" id="PS51352">
    <property type="entry name" value="THIOREDOXIN_2"/>
    <property type="match status" value="1"/>
</dbReference>
<evidence type="ECO:0000256" key="4">
    <source>
        <dbReference type="ARBA" id="ARBA00023284"/>
    </source>
</evidence>
<organism evidence="6">
    <name type="scientific">marine metagenome</name>
    <dbReference type="NCBI Taxonomy" id="408172"/>
    <lineage>
        <taxon>unclassified sequences</taxon>
        <taxon>metagenomes</taxon>
        <taxon>ecological metagenomes</taxon>
    </lineage>
</organism>
<dbReference type="Pfam" id="PF00578">
    <property type="entry name" value="AhpC-TSA"/>
    <property type="match status" value="1"/>
</dbReference>
<dbReference type="PANTHER" id="PTHR42852:SF6">
    <property type="entry name" value="THIOL:DISULFIDE INTERCHANGE PROTEIN DSBE"/>
    <property type="match status" value="1"/>
</dbReference>
<comment type="subcellular location">
    <subcellularLocation>
        <location evidence="1">Cell envelope</location>
    </subcellularLocation>
</comment>
<accession>A0A381RX46</accession>
<evidence type="ECO:0000259" key="5">
    <source>
        <dbReference type="PROSITE" id="PS51352"/>
    </source>
</evidence>
<dbReference type="GO" id="GO:0016209">
    <property type="term" value="F:antioxidant activity"/>
    <property type="evidence" value="ECO:0007669"/>
    <property type="project" value="InterPro"/>
</dbReference>
<dbReference type="Gene3D" id="3.40.30.10">
    <property type="entry name" value="Glutaredoxin"/>
    <property type="match status" value="1"/>
</dbReference>
<dbReference type="GO" id="GO:0017004">
    <property type="term" value="P:cytochrome complex assembly"/>
    <property type="evidence" value="ECO:0007669"/>
    <property type="project" value="UniProtKB-KW"/>
</dbReference>
<dbReference type="InterPro" id="IPR050553">
    <property type="entry name" value="Thioredoxin_ResA/DsbE_sf"/>
</dbReference>
<dbReference type="SUPFAM" id="SSF52833">
    <property type="entry name" value="Thioredoxin-like"/>
    <property type="match status" value="1"/>
</dbReference>
<keyword evidence="2" id="KW-0201">Cytochrome c-type biogenesis</keyword>
<dbReference type="AlphaFoldDB" id="A0A381RX46"/>
<dbReference type="GO" id="GO:0016491">
    <property type="term" value="F:oxidoreductase activity"/>
    <property type="evidence" value="ECO:0007669"/>
    <property type="project" value="InterPro"/>
</dbReference>
<proteinExistence type="predicted"/>
<protein>
    <recommendedName>
        <fullName evidence="5">Thioredoxin domain-containing protein</fullName>
    </recommendedName>
</protein>
<feature type="domain" description="Thioredoxin" evidence="5">
    <location>
        <begin position="39"/>
        <end position="188"/>
    </location>
</feature>
<evidence type="ECO:0000256" key="3">
    <source>
        <dbReference type="ARBA" id="ARBA00023157"/>
    </source>
</evidence>
<keyword evidence="4" id="KW-0676">Redox-active center</keyword>
<dbReference type="GO" id="GO:0030313">
    <property type="term" value="C:cell envelope"/>
    <property type="evidence" value="ECO:0007669"/>
    <property type="project" value="UniProtKB-SubCell"/>
</dbReference>
<reference evidence="6" key="1">
    <citation type="submission" date="2018-05" db="EMBL/GenBank/DDBJ databases">
        <authorList>
            <person name="Lanie J.A."/>
            <person name="Ng W.-L."/>
            <person name="Kazmierczak K.M."/>
            <person name="Andrzejewski T.M."/>
            <person name="Davidsen T.M."/>
            <person name="Wayne K.J."/>
            <person name="Tettelin H."/>
            <person name="Glass J.I."/>
            <person name="Rusch D."/>
            <person name="Podicherti R."/>
            <person name="Tsui H.-C.T."/>
            <person name="Winkler M.E."/>
        </authorList>
    </citation>
    <scope>NUCLEOTIDE SEQUENCE</scope>
</reference>
<evidence type="ECO:0000313" key="6">
    <source>
        <dbReference type="EMBL" id="SUZ95669.1"/>
    </source>
</evidence>
<evidence type="ECO:0000256" key="1">
    <source>
        <dbReference type="ARBA" id="ARBA00004196"/>
    </source>
</evidence>
<evidence type="ECO:0000256" key="2">
    <source>
        <dbReference type="ARBA" id="ARBA00022748"/>
    </source>
</evidence>
<dbReference type="InterPro" id="IPR013766">
    <property type="entry name" value="Thioredoxin_domain"/>
</dbReference>
<sequence>MTLSKINLPRLFFLLWLLVFVTPSAQSKQVPLAGEERKLLNSLRITPATAWIEAHNFAGKLPDEKTVNLKDYRGRFILLNFWATWCSPCLKEMPDFEKAYQQMGQEKLIVLAVGMGEDTKKISKFAEKYGFTFPMVADPKLEITNLYGVKNIPVTYLIDPEGVVLGRALGIRDWANPDLLAFIKSQLK</sequence>
<dbReference type="PANTHER" id="PTHR42852">
    <property type="entry name" value="THIOL:DISULFIDE INTERCHANGE PROTEIN DSBE"/>
    <property type="match status" value="1"/>
</dbReference>
<dbReference type="CDD" id="cd02966">
    <property type="entry name" value="TlpA_like_family"/>
    <property type="match status" value="1"/>
</dbReference>
<dbReference type="InterPro" id="IPR036249">
    <property type="entry name" value="Thioredoxin-like_sf"/>
</dbReference>
<dbReference type="EMBL" id="UINC01002344">
    <property type="protein sequence ID" value="SUZ95669.1"/>
    <property type="molecule type" value="Genomic_DNA"/>
</dbReference>
<gene>
    <name evidence="6" type="ORF">METZ01_LOCUS48523</name>
</gene>
<name>A0A381RX46_9ZZZZ</name>